<dbReference type="AlphaFoldDB" id="A0A1M6DN83"/>
<evidence type="ECO:0000259" key="2">
    <source>
        <dbReference type="Pfam" id="PF00892"/>
    </source>
</evidence>
<dbReference type="EMBL" id="FQZE01000005">
    <property type="protein sequence ID" value="SHI74579.1"/>
    <property type="molecule type" value="Genomic_DNA"/>
</dbReference>
<dbReference type="STRING" id="1168035.SAMN05444280_105118"/>
<feature type="transmembrane region" description="Helical" evidence="1">
    <location>
        <begin position="129"/>
        <end position="149"/>
    </location>
</feature>
<evidence type="ECO:0000313" key="4">
    <source>
        <dbReference type="Proteomes" id="UP000184050"/>
    </source>
</evidence>
<dbReference type="InterPro" id="IPR000620">
    <property type="entry name" value="EamA_dom"/>
</dbReference>
<dbReference type="OrthoDB" id="1117406at2"/>
<feature type="transmembrane region" description="Helical" evidence="1">
    <location>
        <begin position="221"/>
        <end position="241"/>
    </location>
</feature>
<protein>
    <submittedName>
        <fullName evidence="3">Uncharacterized membrane protein</fullName>
    </submittedName>
</protein>
<name>A0A1M6DN83_9BACT</name>
<dbReference type="SUPFAM" id="SSF103481">
    <property type="entry name" value="Multidrug resistance efflux transporter EmrE"/>
    <property type="match status" value="2"/>
</dbReference>
<feature type="transmembrane region" description="Helical" evidence="1">
    <location>
        <begin position="40"/>
        <end position="58"/>
    </location>
</feature>
<evidence type="ECO:0000313" key="3">
    <source>
        <dbReference type="EMBL" id="SHI74579.1"/>
    </source>
</evidence>
<dbReference type="GO" id="GO:0016020">
    <property type="term" value="C:membrane"/>
    <property type="evidence" value="ECO:0007669"/>
    <property type="project" value="InterPro"/>
</dbReference>
<feature type="transmembrane region" description="Helical" evidence="1">
    <location>
        <begin position="189"/>
        <end position="209"/>
    </location>
</feature>
<feature type="domain" description="EamA" evidence="2">
    <location>
        <begin position="162"/>
        <end position="291"/>
    </location>
</feature>
<feature type="transmembrane region" description="Helical" evidence="1">
    <location>
        <begin position="253"/>
        <end position="271"/>
    </location>
</feature>
<keyword evidence="1" id="KW-1133">Transmembrane helix</keyword>
<sequence>MVKRSDAFKGYFFAILATIAFSNVYIFSKAALNEVHLAQFGVYWFFISTVLSLGYAFWNNKLKQLYSLTKRQVHILITLGFLEIFTTTTFFLSINIIPDPAVTSFLGNLFPVMLAVGGVVVLGEKFGPVETGGAVLALVGAFVISYTGETSLEKLFIPGTGIVVLNAFFATTASLVVKTNVRKLSPELLGLNRSVWLLVFSFIMIFVYGKSFVIPVSALKNIAVGAALGPFLAVLTVYYSFSYINASRSSVVQSLKGIFVLLGAYLVFGSFPLPHQFVGGLITVAGVLVMTLGQAGVFNLRRGK</sequence>
<organism evidence="3 4">
    <name type="scientific">Tangfeifania diversioriginum</name>
    <dbReference type="NCBI Taxonomy" id="1168035"/>
    <lineage>
        <taxon>Bacteria</taxon>
        <taxon>Pseudomonadati</taxon>
        <taxon>Bacteroidota</taxon>
        <taxon>Bacteroidia</taxon>
        <taxon>Marinilabiliales</taxon>
        <taxon>Prolixibacteraceae</taxon>
        <taxon>Tangfeifania</taxon>
    </lineage>
</organism>
<accession>A0A1M6DN83</accession>
<feature type="transmembrane region" description="Helical" evidence="1">
    <location>
        <begin position="103"/>
        <end position="122"/>
    </location>
</feature>
<feature type="transmembrane region" description="Helical" evidence="1">
    <location>
        <begin position="79"/>
        <end position="97"/>
    </location>
</feature>
<feature type="transmembrane region" description="Helical" evidence="1">
    <location>
        <begin position="7"/>
        <end position="28"/>
    </location>
</feature>
<dbReference type="PANTHER" id="PTHR22911:SF137">
    <property type="entry name" value="SOLUTE CARRIER FAMILY 35 MEMBER G2-RELATED"/>
    <property type="match status" value="1"/>
</dbReference>
<feature type="domain" description="EamA" evidence="2">
    <location>
        <begin position="9"/>
        <end position="145"/>
    </location>
</feature>
<dbReference type="RefSeq" id="WP_073166411.1">
    <property type="nucleotide sequence ID" value="NZ_FQZE01000005.1"/>
</dbReference>
<feature type="transmembrane region" description="Helical" evidence="1">
    <location>
        <begin position="277"/>
        <end position="300"/>
    </location>
</feature>
<dbReference type="PANTHER" id="PTHR22911">
    <property type="entry name" value="ACYL-MALONYL CONDENSING ENZYME-RELATED"/>
    <property type="match status" value="1"/>
</dbReference>
<keyword evidence="1" id="KW-0812">Transmembrane</keyword>
<feature type="transmembrane region" description="Helical" evidence="1">
    <location>
        <begin position="155"/>
        <end position="177"/>
    </location>
</feature>
<proteinExistence type="predicted"/>
<dbReference type="Pfam" id="PF00892">
    <property type="entry name" value="EamA"/>
    <property type="match status" value="2"/>
</dbReference>
<dbReference type="Proteomes" id="UP000184050">
    <property type="component" value="Unassembled WGS sequence"/>
</dbReference>
<keyword evidence="1" id="KW-0472">Membrane</keyword>
<gene>
    <name evidence="3" type="ORF">SAMN05444280_105118</name>
</gene>
<dbReference type="InterPro" id="IPR037185">
    <property type="entry name" value="EmrE-like"/>
</dbReference>
<reference evidence="3 4" key="1">
    <citation type="submission" date="2016-11" db="EMBL/GenBank/DDBJ databases">
        <authorList>
            <person name="Jaros S."/>
            <person name="Januszkiewicz K."/>
            <person name="Wedrychowicz H."/>
        </authorList>
    </citation>
    <scope>NUCLEOTIDE SEQUENCE [LARGE SCALE GENOMIC DNA]</scope>
    <source>
        <strain evidence="3 4">DSM 27063</strain>
    </source>
</reference>
<evidence type="ECO:0000256" key="1">
    <source>
        <dbReference type="SAM" id="Phobius"/>
    </source>
</evidence>
<keyword evidence="4" id="KW-1185">Reference proteome</keyword>